<dbReference type="Gene3D" id="3.40.50.1400">
    <property type="match status" value="2"/>
</dbReference>
<evidence type="ECO:0000313" key="10">
    <source>
        <dbReference type="Proteomes" id="UP001596106"/>
    </source>
</evidence>
<dbReference type="Proteomes" id="UP001596106">
    <property type="component" value="Unassembled WGS sequence"/>
</dbReference>
<comment type="pathway">
    <text evidence="7">Porphyrin-containing compound metabolism; protoheme biosynthesis; protoheme from protoporphyrin-IX: step 1/1.</text>
</comment>
<name>A0ABW0IDT2_9BACT</name>
<accession>A0ABW0IDT2</accession>
<organism evidence="9 10">
    <name type="scientific">Larkinella bovis</name>
    <dbReference type="NCBI Taxonomy" id="683041"/>
    <lineage>
        <taxon>Bacteria</taxon>
        <taxon>Pseudomonadati</taxon>
        <taxon>Bacteroidota</taxon>
        <taxon>Cytophagia</taxon>
        <taxon>Cytophagales</taxon>
        <taxon>Spirosomataceae</taxon>
        <taxon>Larkinella</taxon>
    </lineage>
</organism>
<comment type="function">
    <text evidence="7">Catalyzes the ferrous insertion into protoporphyrin IX.</text>
</comment>
<reference evidence="10" key="1">
    <citation type="journal article" date="2019" name="Int. J. Syst. Evol. Microbiol.">
        <title>The Global Catalogue of Microorganisms (GCM) 10K type strain sequencing project: providing services to taxonomists for standard genome sequencing and annotation.</title>
        <authorList>
            <consortium name="The Broad Institute Genomics Platform"/>
            <consortium name="The Broad Institute Genome Sequencing Center for Infectious Disease"/>
            <person name="Wu L."/>
            <person name="Ma J."/>
        </authorList>
    </citation>
    <scope>NUCLEOTIDE SEQUENCE [LARGE SCALE GENOMIC DNA]</scope>
    <source>
        <strain evidence="10">CCUG 55250</strain>
    </source>
</reference>
<comment type="catalytic activity">
    <reaction evidence="6">
        <text>Fe-coproporphyrin III + 2 H(+) = coproporphyrin III + Fe(2+)</text>
        <dbReference type="Rhea" id="RHEA:49572"/>
        <dbReference type="ChEBI" id="CHEBI:15378"/>
        <dbReference type="ChEBI" id="CHEBI:29033"/>
        <dbReference type="ChEBI" id="CHEBI:68438"/>
        <dbReference type="ChEBI" id="CHEBI:131725"/>
        <dbReference type="EC" id="4.99.1.9"/>
    </reaction>
    <physiologicalReaction direction="right-to-left" evidence="6">
        <dbReference type="Rhea" id="RHEA:49574"/>
    </physiologicalReaction>
</comment>
<keyword evidence="2 7" id="KW-0408">Iron</keyword>
<dbReference type="PANTHER" id="PTHR11108">
    <property type="entry name" value="FERROCHELATASE"/>
    <property type="match status" value="1"/>
</dbReference>
<protein>
    <recommendedName>
        <fullName evidence="7">Ferrochelatase</fullName>
        <ecNumber evidence="7">4.98.1.1</ecNumber>
    </recommendedName>
    <alternativeName>
        <fullName evidence="7">Heme synthase</fullName>
    </alternativeName>
    <alternativeName>
        <fullName evidence="7">Protoheme ferro-lyase</fullName>
    </alternativeName>
</protein>
<dbReference type="InterPro" id="IPR033644">
    <property type="entry name" value="Ferrochelatase_C"/>
</dbReference>
<dbReference type="Pfam" id="PF00762">
    <property type="entry name" value="Ferrochelatase"/>
    <property type="match status" value="1"/>
</dbReference>
<evidence type="ECO:0000256" key="5">
    <source>
        <dbReference type="ARBA" id="ARBA00023244"/>
    </source>
</evidence>
<comment type="caution">
    <text evidence="9">The sequence shown here is derived from an EMBL/GenBank/DDBJ whole genome shotgun (WGS) entry which is preliminary data.</text>
</comment>
<comment type="similarity">
    <text evidence="1 7 8">Belongs to the ferrochelatase family.</text>
</comment>
<evidence type="ECO:0000256" key="8">
    <source>
        <dbReference type="RuleBase" id="RU004185"/>
    </source>
</evidence>
<dbReference type="InterPro" id="IPR033659">
    <property type="entry name" value="Ferrochelatase_N"/>
</dbReference>
<dbReference type="NCBIfam" id="TIGR00109">
    <property type="entry name" value="hemH"/>
    <property type="match status" value="1"/>
</dbReference>
<keyword evidence="7" id="KW-0479">Metal-binding</keyword>
<proteinExistence type="inferred from homology"/>
<sequence>MEISGMDVPVVKESPVARKPVGKTGVLLVNLGTPDSPSVPDVRKYLREFLMDGRVIDIPYAQRYMLVNGIIAPFRAPKSAKVYREVWTENGSPLKYYGEIAERELQKQLGSEFVVKLAMRYQNPSIDAGLSAFQQLGLTEIIVIPFFPQYASATTGSIYEKVMAIVGKWQVIPKIEFTNSFLDHPKFIEGFAQRARPYMDRESFDHFLFSYHGLPERQIRKGDTTGQVCKLGDCCSSLHAQNQYCYRAQCFETTRLLVKALGIPEGKYTTSFQSRLGKDPWIKPYTDDVIPELAQKGVTSVLAFSPAFVADCLETTVEVGVEYRELFEKHGGKRWQLVDSLNDSPIWIELLVDLVQKARQS</sequence>
<evidence type="ECO:0000256" key="2">
    <source>
        <dbReference type="ARBA" id="ARBA00023004"/>
    </source>
</evidence>
<evidence type="ECO:0000256" key="3">
    <source>
        <dbReference type="ARBA" id="ARBA00023133"/>
    </source>
</evidence>
<comment type="catalytic activity">
    <reaction evidence="7">
        <text>heme b + 2 H(+) = protoporphyrin IX + Fe(2+)</text>
        <dbReference type="Rhea" id="RHEA:22584"/>
        <dbReference type="ChEBI" id="CHEBI:15378"/>
        <dbReference type="ChEBI" id="CHEBI:29033"/>
        <dbReference type="ChEBI" id="CHEBI:57306"/>
        <dbReference type="ChEBI" id="CHEBI:60344"/>
        <dbReference type="EC" id="4.98.1.1"/>
    </reaction>
</comment>
<dbReference type="HAMAP" id="MF_00323">
    <property type="entry name" value="Ferrochelatase"/>
    <property type="match status" value="1"/>
</dbReference>
<dbReference type="CDD" id="cd03411">
    <property type="entry name" value="Ferrochelatase_N"/>
    <property type="match status" value="1"/>
</dbReference>
<evidence type="ECO:0000256" key="1">
    <source>
        <dbReference type="ARBA" id="ARBA00007718"/>
    </source>
</evidence>
<dbReference type="SUPFAM" id="SSF53800">
    <property type="entry name" value="Chelatase"/>
    <property type="match status" value="1"/>
</dbReference>
<feature type="binding site" evidence="7">
    <location>
        <position position="212"/>
    </location>
    <ligand>
        <name>Fe(2+)</name>
        <dbReference type="ChEBI" id="CHEBI:29033"/>
    </ligand>
</feature>
<dbReference type="RefSeq" id="WP_379848458.1">
    <property type="nucleotide sequence ID" value="NZ_JBHSMA010000007.1"/>
</dbReference>
<dbReference type="PANTHER" id="PTHR11108:SF1">
    <property type="entry name" value="FERROCHELATASE, MITOCHONDRIAL"/>
    <property type="match status" value="1"/>
</dbReference>
<keyword evidence="3 7" id="KW-0350">Heme biosynthesis</keyword>
<dbReference type="EMBL" id="JBHSMA010000007">
    <property type="protein sequence ID" value="MFC5411566.1"/>
    <property type="molecule type" value="Genomic_DNA"/>
</dbReference>
<keyword evidence="4 7" id="KW-0456">Lyase</keyword>
<keyword evidence="7" id="KW-0963">Cytoplasm</keyword>
<evidence type="ECO:0000256" key="6">
    <source>
        <dbReference type="ARBA" id="ARBA00024536"/>
    </source>
</evidence>
<comment type="subcellular location">
    <subcellularLocation>
        <location evidence="7">Cytoplasm</location>
    </subcellularLocation>
</comment>
<evidence type="ECO:0000256" key="7">
    <source>
        <dbReference type="HAMAP-Rule" id="MF_00323"/>
    </source>
</evidence>
<dbReference type="InterPro" id="IPR001015">
    <property type="entry name" value="Ferrochelatase"/>
</dbReference>
<dbReference type="CDD" id="cd00419">
    <property type="entry name" value="Ferrochelatase_C"/>
    <property type="match status" value="1"/>
</dbReference>
<gene>
    <name evidence="7 9" type="primary">hemH</name>
    <name evidence="9" type="ORF">ACFPMF_19755</name>
</gene>
<keyword evidence="5 7" id="KW-0627">Porphyrin biosynthesis</keyword>
<evidence type="ECO:0000313" key="9">
    <source>
        <dbReference type="EMBL" id="MFC5411566.1"/>
    </source>
</evidence>
<keyword evidence="10" id="KW-1185">Reference proteome</keyword>
<feature type="binding site" evidence="7">
    <location>
        <position position="314"/>
    </location>
    <ligand>
        <name>Fe(2+)</name>
        <dbReference type="ChEBI" id="CHEBI:29033"/>
    </ligand>
</feature>
<dbReference type="EC" id="4.98.1.1" evidence="7"/>
<evidence type="ECO:0000256" key="4">
    <source>
        <dbReference type="ARBA" id="ARBA00023239"/>
    </source>
</evidence>